<dbReference type="EMBL" id="AOJG01000012">
    <property type="protein sequence ID" value="EMA62534.1"/>
    <property type="molecule type" value="Genomic_DNA"/>
</dbReference>
<keyword evidence="7" id="KW-1185">Reference proteome</keyword>
<reference evidence="6 7" key="1">
    <citation type="journal article" date="2014" name="PLoS Genet.">
        <title>Phylogenetically driven sequencing of extremely halophilic archaea reveals strategies for static and dynamic osmo-response.</title>
        <authorList>
            <person name="Becker E.A."/>
            <person name="Seitzer P.M."/>
            <person name="Tritt A."/>
            <person name="Larsen D."/>
            <person name="Krusor M."/>
            <person name="Yao A.I."/>
            <person name="Wu D."/>
            <person name="Madern D."/>
            <person name="Eisen J.A."/>
            <person name="Darling A.E."/>
            <person name="Facciotti M.T."/>
        </authorList>
    </citation>
    <scope>NUCLEOTIDE SEQUENCE [LARGE SCALE GENOMIC DNA]</scope>
    <source>
        <strain evidence="6 7">DSM 21995</strain>
    </source>
</reference>
<dbReference type="PATRIC" id="fig|1227482.3.peg.1085"/>
<evidence type="ECO:0000313" key="6">
    <source>
        <dbReference type="EMBL" id="EMA62534.1"/>
    </source>
</evidence>
<dbReference type="PANTHER" id="PTHR30290:SF9">
    <property type="entry name" value="OLIGOPEPTIDE-BINDING PROTEIN APPA"/>
    <property type="match status" value="1"/>
</dbReference>
<dbReference type="GO" id="GO:1904680">
    <property type="term" value="F:peptide transmembrane transporter activity"/>
    <property type="evidence" value="ECO:0007669"/>
    <property type="project" value="TreeGrafter"/>
</dbReference>
<dbReference type="Gene3D" id="3.40.190.10">
    <property type="entry name" value="Periplasmic binding protein-like II"/>
    <property type="match status" value="1"/>
</dbReference>
<dbReference type="InterPro" id="IPR039424">
    <property type="entry name" value="SBP_5"/>
</dbReference>
<evidence type="ECO:0000313" key="7">
    <source>
        <dbReference type="Proteomes" id="UP000011650"/>
    </source>
</evidence>
<evidence type="ECO:0000256" key="2">
    <source>
        <dbReference type="ARBA" id="ARBA00022448"/>
    </source>
</evidence>
<proteinExistence type="inferred from homology"/>
<dbReference type="SUPFAM" id="SSF53850">
    <property type="entry name" value="Periplasmic binding protein-like II"/>
    <property type="match status" value="2"/>
</dbReference>
<name>M0NZ57_9EURY</name>
<dbReference type="Gene3D" id="3.90.76.10">
    <property type="entry name" value="Dipeptide-binding Protein, Domain 1"/>
    <property type="match status" value="1"/>
</dbReference>
<evidence type="ECO:0000259" key="5">
    <source>
        <dbReference type="Pfam" id="PF00496"/>
    </source>
</evidence>
<accession>M0NZ57</accession>
<dbReference type="OrthoDB" id="194307at2157"/>
<keyword evidence="3" id="KW-0732">Signal</keyword>
<dbReference type="AlphaFoldDB" id="M0NZ57"/>
<evidence type="ECO:0000256" key="1">
    <source>
        <dbReference type="ARBA" id="ARBA00005695"/>
    </source>
</evidence>
<keyword evidence="2" id="KW-0813">Transport</keyword>
<protein>
    <submittedName>
        <fullName evidence="6">Extracellular solute-binding protein family 5</fullName>
    </submittedName>
</protein>
<feature type="region of interest" description="Disordered" evidence="4">
    <location>
        <begin position="34"/>
        <end position="76"/>
    </location>
</feature>
<dbReference type="Proteomes" id="UP000011650">
    <property type="component" value="Unassembled WGS sequence"/>
</dbReference>
<dbReference type="InterPro" id="IPR000914">
    <property type="entry name" value="SBP_5_dom"/>
</dbReference>
<dbReference type="GO" id="GO:0015833">
    <property type="term" value="P:peptide transport"/>
    <property type="evidence" value="ECO:0007669"/>
    <property type="project" value="TreeGrafter"/>
</dbReference>
<dbReference type="RefSeq" id="WP_008004507.1">
    <property type="nucleotide sequence ID" value="NZ_AOJG01000012.1"/>
</dbReference>
<evidence type="ECO:0000256" key="3">
    <source>
        <dbReference type="ARBA" id="ARBA00022729"/>
    </source>
</evidence>
<evidence type="ECO:0000256" key="4">
    <source>
        <dbReference type="SAM" id="MobiDB-lite"/>
    </source>
</evidence>
<organism evidence="6 7">
    <name type="scientific">Halorubrum lipolyticum DSM 21995</name>
    <dbReference type="NCBI Taxonomy" id="1227482"/>
    <lineage>
        <taxon>Archaea</taxon>
        <taxon>Methanobacteriati</taxon>
        <taxon>Methanobacteriota</taxon>
        <taxon>Stenosarchaea group</taxon>
        <taxon>Halobacteria</taxon>
        <taxon>Halobacteriales</taxon>
        <taxon>Haloferacaceae</taxon>
        <taxon>Halorubrum</taxon>
    </lineage>
</organism>
<dbReference type="Gene3D" id="3.10.105.10">
    <property type="entry name" value="Dipeptide-binding Protein, Domain 3"/>
    <property type="match status" value="2"/>
</dbReference>
<dbReference type="Pfam" id="PF00496">
    <property type="entry name" value="SBP_bac_5"/>
    <property type="match status" value="1"/>
</dbReference>
<sequence>MSRRHTDRTDDDSRHIGRRQWLSALGIAGVATLAGCSEQGGDGGDGSDGEDGSDGGNGTDDGDGEDGSDGGNAVDVGDFPQFGVGDLYGQEVARTLARDAFEQSEYEYGFDGDTMVNPDGDQVEINIYHSAGQETSQLTAEFIAQELGQNLGINVVVEAIDGTRFNNEYWTAEAQGGTDTVNGEELEWASPTPQNPGPRSVTSNEPWDMSIVFGLNTYPLNPLTNEVFFDGANTFYNPVGYYPQFDVQALFEDAREATTREELQQAFVEIFENLAREQPYITLLFSDDLVGYNPDLNGPIENFSNGWDLPAWHFEDPSVSGSYDTVTSAGFTTLNPLYNTENGAGDAIARALDQGYTFDENQEYFPLLYDMSTEDGEVWTFEVRENLQFSEPYGQVTAEDFVYLIQELHQSDWANTAASSSWDGVEVEQTGEFEFEATLETPNLLWPQTYDPLLYPIPRDLVEPYVEEEDVDGLEQDEELLELQFTGNLGAFTLDEWNRGSGTEYTRNDEYYLRDIDEGPDLFSEGPLFEEASISVVEEQASRLGALETGEADSAAIPPEQYESYDEDENVTVRQVPTPYNTIISVNQRENGWNAGPGNLFQHVPFRQALASAISKDQLIEGVYRGLAEPHFTWQPRWSEFYPGDE</sequence>
<dbReference type="STRING" id="1227482.C469_05400"/>
<comment type="caution">
    <text evidence="6">The sequence shown here is derived from an EMBL/GenBank/DDBJ whole genome shotgun (WGS) entry which is preliminary data.</text>
</comment>
<gene>
    <name evidence="6" type="ORF">C469_05400</name>
</gene>
<feature type="domain" description="Solute-binding protein family 5" evidence="5">
    <location>
        <begin position="373"/>
        <end position="642"/>
    </location>
</feature>
<dbReference type="PANTHER" id="PTHR30290">
    <property type="entry name" value="PERIPLASMIC BINDING COMPONENT OF ABC TRANSPORTER"/>
    <property type="match status" value="1"/>
</dbReference>
<comment type="similarity">
    <text evidence="1">Belongs to the bacterial solute-binding protein 5 family.</text>
</comment>